<keyword evidence="13" id="KW-1185">Reference proteome</keyword>
<evidence type="ECO:0000256" key="4">
    <source>
        <dbReference type="ARBA" id="ARBA00022448"/>
    </source>
</evidence>
<protein>
    <submittedName>
        <fullName evidence="12">Arsenic transporter</fullName>
    </submittedName>
</protein>
<accession>A0ABS5YXR8</accession>
<feature type="transmembrane region" description="Helical" evidence="10">
    <location>
        <begin position="340"/>
        <end position="361"/>
    </location>
</feature>
<keyword evidence="8 10" id="KW-1133">Transmembrane helix</keyword>
<keyword evidence="6 10" id="KW-0812">Transmembrane</keyword>
<dbReference type="PANTHER" id="PTHR43302:SF5">
    <property type="entry name" value="TRANSPORTER ARSB-RELATED"/>
    <property type="match status" value="1"/>
</dbReference>
<evidence type="ECO:0000256" key="10">
    <source>
        <dbReference type="SAM" id="Phobius"/>
    </source>
</evidence>
<keyword evidence="7" id="KW-0059">Arsenical resistance</keyword>
<dbReference type="PRINTS" id="PR00758">
    <property type="entry name" value="ARSENICPUMP"/>
</dbReference>
<feature type="transmembrane region" description="Helical" evidence="10">
    <location>
        <begin position="305"/>
        <end position="333"/>
    </location>
</feature>
<dbReference type="EMBL" id="JAHKKG010000009">
    <property type="protein sequence ID" value="MBU2667504.1"/>
    <property type="molecule type" value="Genomic_DNA"/>
</dbReference>
<dbReference type="RefSeq" id="WP_215791761.1">
    <property type="nucleotide sequence ID" value="NZ_JAHKKG010000009.1"/>
</dbReference>
<feature type="transmembrane region" description="Helical" evidence="10">
    <location>
        <begin position="218"/>
        <end position="234"/>
    </location>
</feature>
<sequence length="407" mass="42757">MPLIFSAVLLVAVLAFAVVRPRGLPEAVAAVPAAGLAIAVGLVSWDDAVAEFRELGPTVGFLAAVLVLAHLADEHGVFRYAGRVAARIGGGDPTRLLTAVFVAAALTTAFLSLDATVVLLTPVVLATAARVGARARPHSYASAHLANSASLLLPVSNLTNLLAFAASGLTFLGFTAYMTLPWLAVIVVEYLVFRLWFRDDLRVREEPRPDPGNGPAPRYALVVLAATLVGFAVVQPLGVHPAWVAVAGALFLAVPHRVSPRTLVREANLPFCAFVLALGVVVLAVQQHGLERLLGAITPEHADLLGLLAVAFLAAALSNLLNNLPATLALLPVVESRPGLLLAMLIGVNVGPNLTYVGSLATLLWRQILHTHDAAPDPRDFLRLGIATVPPTLIAGVLALWLSLRLF</sequence>
<evidence type="ECO:0000256" key="2">
    <source>
        <dbReference type="ARBA" id="ARBA00006433"/>
    </source>
</evidence>
<feature type="transmembrane region" description="Helical" evidence="10">
    <location>
        <begin position="267"/>
        <end position="285"/>
    </location>
</feature>
<dbReference type="Proteomes" id="UP001519654">
    <property type="component" value="Unassembled WGS sequence"/>
</dbReference>
<dbReference type="InterPro" id="IPR000802">
    <property type="entry name" value="Arsenical_pump_ArsB"/>
</dbReference>
<evidence type="ECO:0000256" key="3">
    <source>
        <dbReference type="ARBA" id="ARBA00009843"/>
    </source>
</evidence>
<name>A0ABS5YXR8_9ACTN</name>
<feature type="transmembrane region" description="Helical" evidence="10">
    <location>
        <begin position="240"/>
        <end position="255"/>
    </location>
</feature>
<evidence type="ECO:0000256" key="5">
    <source>
        <dbReference type="ARBA" id="ARBA00022475"/>
    </source>
</evidence>
<comment type="similarity">
    <text evidence="2">Belongs to the ArsB family.</text>
</comment>
<feature type="transmembrane region" description="Helical" evidence="10">
    <location>
        <begin position="381"/>
        <end position="404"/>
    </location>
</feature>
<comment type="caution">
    <text evidence="12">The sequence shown here is derived from an EMBL/GenBank/DDBJ whole genome shotgun (WGS) entry which is preliminary data.</text>
</comment>
<keyword evidence="9 10" id="KW-0472">Membrane</keyword>
<gene>
    <name evidence="12" type="ORF">KOI35_28725</name>
</gene>
<evidence type="ECO:0000256" key="1">
    <source>
        <dbReference type="ARBA" id="ARBA00004651"/>
    </source>
</evidence>
<evidence type="ECO:0000256" key="9">
    <source>
        <dbReference type="ARBA" id="ARBA00023136"/>
    </source>
</evidence>
<dbReference type="Pfam" id="PF03600">
    <property type="entry name" value="CitMHS"/>
    <property type="match status" value="1"/>
</dbReference>
<keyword evidence="4" id="KW-0813">Transport</keyword>
<reference evidence="12 13" key="1">
    <citation type="submission" date="2021-06" db="EMBL/GenBank/DDBJ databases">
        <title>Actinoplanes lichenicola sp. nov., and Actinoplanes ovalisporus sp. nov., isolated from lichen in Thailand.</title>
        <authorList>
            <person name="Saeng-In P."/>
            <person name="Kanchanasin P."/>
            <person name="Yuki M."/>
            <person name="Kudo T."/>
            <person name="Ohkuma M."/>
            <person name="Phongsopitanun W."/>
            <person name="Tanasupawat S."/>
        </authorList>
    </citation>
    <scope>NUCLEOTIDE SEQUENCE [LARGE SCALE GENOMIC DNA]</scope>
    <source>
        <strain evidence="12 13">NBRC 110975</strain>
    </source>
</reference>
<feature type="transmembrane region" description="Helical" evidence="10">
    <location>
        <begin position="180"/>
        <end position="197"/>
    </location>
</feature>
<feature type="transmembrane region" description="Helical" evidence="10">
    <location>
        <begin position="27"/>
        <end position="43"/>
    </location>
</feature>
<keyword evidence="5" id="KW-1003">Cell membrane</keyword>
<evidence type="ECO:0000256" key="8">
    <source>
        <dbReference type="ARBA" id="ARBA00022989"/>
    </source>
</evidence>
<comment type="subcellular location">
    <subcellularLocation>
        <location evidence="1">Cell membrane</location>
        <topology evidence="1">Multi-pass membrane protein</topology>
    </subcellularLocation>
</comment>
<dbReference type="PANTHER" id="PTHR43302">
    <property type="entry name" value="TRANSPORTER ARSB-RELATED"/>
    <property type="match status" value="1"/>
</dbReference>
<evidence type="ECO:0000256" key="7">
    <source>
        <dbReference type="ARBA" id="ARBA00022849"/>
    </source>
</evidence>
<organism evidence="12 13">
    <name type="scientific">Paractinoplanes bogorensis</name>
    <dbReference type="NCBI Taxonomy" id="1610840"/>
    <lineage>
        <taxon>Bacteria</taxon>
        <taxon>Bacillati</taxon>
        <taxon>Actinomycetota</taxon>
        <taxon>Actinomycetes</taxon>
        <taxon>Micromonosporales</taxon>
        <taxon>Micromonosporaceae</taxon>
        <taxon>Paractinoplanes</taxon>
    </lineage>
</organism>
<evidence type="ECO:0000313" key="12">
    <source>
        <dbReference type="EMBL" id="MBU2667504.1"/>
    </source>
</evidence>
<comment type="similarity">
    <text evidence="3">Belongs to the CitM (TC 2.A.11) transporter family.</text>
</comment>
<feature type="transmembrane region" description="Helical" evidence="10">
    <location>
        <begin position="55"/>
        <end position="72"/>
    </location>
</feature>
<evidence type="ECO:0000256" key="6">
    <source>
        <dbReference type="ARBA" id="ARBA00022692"/>
    </source>
</evidence>
<evidence type="ECO:0000259" key="11">
    <source>
        <dbReference type="Pfam" id="PF03600"/>
    </source>
</evidence>
<evidence type="ECO:0000313" key="13">
    <source>
        <dbReference type="Proteomes" id="UP001519654"/>
    </source>
</evidence>
<proteinExistence type="inferred from homology"/>
<feature type="transmembrane region" description="Helical" evidence="10">
    <location>
        <begin position="96"/>
        <end position="129"/>
    </location>
</feature>
<feature type="domain" description="Citrate transporter-like" evidence="11">
    <location>
        <begin position="21"/>
        <end position="334"/>
    </location>
</feature>
<dbReference type="InterPro" id="IPR004680">
    <property type="entry name" value="Cit_transptr-like_dom"/>
</dbReference>